<dbReference type="EMBL" id="BONE01000051">
    <property type="protein sequence ID" value="GIF75978.1"/>
    <property type="molecule type" value="Genomic_DNA"/>
</dbReference>
<evidence type="ECO:0000313" key="2">
    <source>
        <dbReference type="Proteomes" id="UP000604117"/>
    </source>
</evidence>
<dbReference type="Proteomes" id="UP000604117">
    <property type="component" value="Unassembled WGS sequence"/>
</dbReference>
<protein>
    <submittedName>
        <fullName evidence="1">Uncharacterized protein</fullName>
    </submittedName>
</protein>
<sequence>MKWFGKSGSEPDDDQQVVREMLDPYRHRASISDGDRLILQPGQVLENIALAMERLDNDIDTPISIEEDVVPLDELLAMVRSLRLGPLIVVHVVNTAMRIMSARYPMELVRRPLPPEFDLRKLHALRYSDEEHETAKTIFNQRTSSAGDLDEEDIRPMMEPLAADQQVQIFTALLFMFGSKVGAMKYRTGIP</sequence>
<evidence type="ECO:0000313" key="1">
    <source>
        <dbReference type="EMBL" id="GIF75978.1"/>
    </source>
</evidence>
<comment type="caution">
    <text evidence="1">The sequence shown here is derived from an EMBL/GenBank/DDBJ whole genome shotgun (WGS) entry which is preliminary data.</text>
</comment>
<dbReference type="RefSeq" id="WP_203716813.1">
    <property type="nucleotide sequence ID" value="NZ_BONE01000051.1"/>
</dbReference>
<reference evidence="1 2" key="1">
    <citation type="submission" date="2021-01" db="EMBL/GenBank/DDBJ databases">
        <title>Whole genome shotgun sequence of Asanoa siamensis NBRC 107932.</title>
        <authorList>
            <person name="Komaki H."/>
            <person name="Tamura T."/>
        </authorList>
    </citation>
    <scope>NUCLEOTIDE SEQUENCE [LARGE SCALE GENOMIC DNA]</scope>
    <source>
        <strain evidence="1 2">NBRC 107932</strain>
    </source>
</reference>
<gene>
    <name evidence="1" type="ORF">Asi02nite_54960</name>
</gene>
<keyword evidence="2" id="KW-1185">Reference proteome</keyword>
<proteinExistence type="predicted"/>
<organism evidence="1 2">
    <name type="scientific">Asanoa siamensis</name>
    <dbReference type="NCBI Taxonomy" id="926357"/>
    <lineage>
        <taxon>Bacteria</taxon>
        <taxon>Bacillati</taxon>
        <taxon>Actinomycetota</taxon>
        <taxon>Actinomycetes</taxon>
        <taxon>Micromonosporales</taxon>
        <taxon>Micromonosporaceae</taxon>
        <taxon>Asanoa</taxon>
    </lineage>
</organism>
<accession>A0ABQ4CXG5</accession>
<name>A0ABQ4CXG5_9ACTN</name>